<reference evidence="2" key="1">
    <citation type="submission" date="2020-06" db="EMBL/GenBank/DDBJ databases">
        <authorList>
            <person name="Li T."/>
            <person name="Hu X."/>
            <person name="Zhang T."/>
            <person name="Song X."/>
            <person name="Zhang H."/>
            <person name="Dai N."/>
            <person name="Sheng W."/>
            <person name="Hou X."/>
            <person name="Wei L."/>
        </authorList>
    </citation>
    <scope>NUCLEOTIDE SEQUENCE</scope>
    <source>
        <strain evidence="2">G01</strain>
        <tissue evidence="2">Leaf</tissue>
    </source>
</reference>
<dbReference type="PANTHER" id="PTHR36607:SF23">
    <property type="entry name" value="AMINOTRANSFERASE-LIKE PLANT MOBILE DOMAIN-CONTAINING PROTEIN"/>
    <property type="match status" value="1"/>
</dbReference>
<accession>A0AAW2P0N0</accession>
<proteinExistence type="predicted"/>
<comment type="caution">
    <text evidence="2">The sequence shown here is derived from an EMBL/GenBank/DDBJ whole genome shotgun (WGS) entry which is preliminary data.</text>
</comment>
<dbReference type="InterPro" id="IPR019557">
    <property type="entry name" value="AminoTfrase-like_pln_mobile"/>
</dbReference>
<feature type="domain" description="Aminotransferase-like plant mobile" evidence="1">
    <location>
        <begin position="50"/>
        <end position="351"/>
    </location>
</feature>
<reference evidence="2" key="2">
    <citation type="journal article" date="2024" name="Plant">
        <title>Genomic evolution and insights into agronomic trait innovations of Sesamum species.</title>
        <authorList>
            <person name="Miao H."/>
            <person name="Wang L."/>
            <person name="Qu L."/>
            <person name="Liu H."/>
            <person name="Sun Y."/>
            <person name="Le M."/>
            <person name="Wang Q."/>
            <person name="Wei S."/>
            <person name="Zheng Y."/>
            <person name="Lin W."/>
            <person name="Duan Y."/>
            <person name="Cao H."/>
            <person name="Xiong S."/>
            <person name="Wang X."/>
            <person name="Wei L."/>
            <person name="Li C."/>
            <person name="Ma Q."/>
            <person name="Ju M."/>
            <person name="Zhao R."/>
            <person name="Li G."/>
            <person name="Mu C."/>
            <person name="Tian Q."/>
            <person name="Mei H."/>
            <person name="Zhang T."/>
            <person name="Gao T."/>
            <person name="Zhang H."/>
        </authorList>
    </citation>
    <scope>NUCLEOTIDE SEQUENCE</scope>
    <source>
        <strain evidence="2">G01</strain>
    </source>
</reference>
<dbReference type="Pfam" id="PF10536">
    <property type="entry name" value="PMD"/>
    <property type="match status" value="1"/>
</dbReference>
<sequence>MHFGSSIIEGDAKWDGDLCFTGEFRYTKGYWEWTQDVLSRCGDRLRHLKIYDAVYASLFTYDHNSDIVKAFSEAWCPLTNTLLTSAREMSISLWDLHELVGLPMMGCLYDEVVPSALELTGVDEKRDIFSSFHNPREWSTTEEALFAKLCIERSLKEEVYLAYLACWLCVFVLPGKDVNSICPSTFKMASLMANDRRVNLAIPVLASIYEGLNSVATFSKPAGTRHSFSIHFVYAWLACYFKTHYSVWQELSGPKMTRFSREGGAKYYEPREARKRNHKAEFVSWVCNMLVKDGPFKFVDDGRAEELNHSYFVAIRSSYLTLRQGGRFIIEPYSPHRFGRQFGPKSIKITLKRKKNKDKQVDGGVNDPPHALIPPIVIDFQAAVLEASKGRCSSHNVADSDSSNKDCYWKRQRKEVTPSKATKTNENASRSSLANFVAKLEDEVQSIDVGEESETSHLSTMTPLLGMGLRRKQSSPLAAVSVLKVHAFDEARSLSSEKLSQSLHDQQLKEVKARLQVVQVKASEEASQIQSAMDELEHVEEDIAVLKG</sequence>
<gene>
    <name evidence="2" type="ORF">Sangu_1173800</name>
</gene>
<organism evidence="2">
    <name type="scientific">Sesamum angustifolium</name>
    <dbReference type="NCBI Taxonomy" id="2727405"/>
    <lineage>
        <taxon>Eukaryota</taxon>
        <taxon>Viridiplantae</taxon>
        <taxon>Streptophyta</taxon>
        <taxon>Embryophyta</taxon>
        <taxon>Tracheophyta</taxon>
        <taxon>Spermatophyta</taxon>
        <taxon>Magnoliopsida</taxon>
        <taxon>eudicotyledons</taxon>
        <taxon>Gunneridae</taxon>
        <taxon>Pentapetalae</taxon>
        <taxon>asterids</taxon>
        <taxon>lamiids</taxon>
        <taxon>Lamiales</taxon>
        <taxon>Pedaliaceae</taxon>
        <taxon>Sesamum</taxon>
    </lineage>
</organism>
<dbReference type="EMBL" id="JACGWK010000006">
    <property type="protein sequence ID" value="KAL0349460.1"/>
    <property type="molecule type" value="Genomic_DNA"/>
</dbReference>
<dbReference type="AlphaFoldDB" id="A0AAW2P0N0"/>
<name>A0AAW2P0N0_9LAMI</name>
<dbReference type="PANTHER" id="PTHR36607">
    <property type="entry name" value="1,2-DIHYDROXY-3-KETO-5-METHYLTHIOPENTENE DIOXYGENASE 4"/>
    <property type="match status" value="1"/>
</dbReference>
<protein>
    <recommendedName>
        <fullName evidence="1">Aminotransferase-like plant mobile domain-containing protein</fullName>
    </recommendedName>
</protein>
<evidence type="ECO:0000259" key="1">
    <source>
        <dbReference type="Pfam" id="PF10536"/>
    </source>
</evidence>
<evidence type="ECO:0000313" key="2">
    <source>
        <dbReference type="EMBL" id="KAL0349460.1"/>
    </source>
</evidence>